<comment type="caution">
    <text evidence="4">The sequence shown here is derived from an EMBL/GenBank/DDBJ whole genome shotgun (WGS) entry which is preliminary data.</text>
</comment>
<dbReference type="InterPro" id="IPR024370">
    <property type="entry name" value="PBP_domain"/>
</dbReference>
<evidence type="ECO:0000259" key="3">
    <source>
        <dbReference type="Pfam" id="PF12849"/>
    </source>
</evidence>
<evidence type="ECO:0000313" key="5">
    <source>
        <dbReference type="Proteomes" id="UP000195569"/>
    </source>
</evidence>
<accession>A0A1N7SKE4</accession>
<name>A0A1N7SKE4_9BURK</name>
<proteinExistence type="predicted"/>
<dbReference type="AlphaFoldDB" id="A0A1N7SKE4"/>
<dbReference type="EMBL" id="CYGY02000060">
    <property type="protein sequence ID" value="SIT47792.1"/>
    <property type="molecule type" value="Genomic_DNA"/>
</dbReference>
<dbReference type="OrthoDB" id="4008270at2"/>
<dbReference type="PANTHER" id="PTHR30570:SF6">
    <property type="entry name" value="PHOSPHATE-BINDING PROTEIN PSTS"/>
    <property type="match status" value="1"/>
</dbReference>
<evidence type="ECO:0000256" key="2">
    <source>
        <dbReference type="SAM" id="SignalP"/>
    </source>
</evidence>
<gene>
    <name evidence="4" type="ORF">BN2476_600015</name>
</gene>
<keyword evidence="1 2" id="KW-0732">Signal</keyword>
<dbReference type="SUPFAM" id="SSF53850">
    <property type="entry name" value="Periplasmic binding protein-like II"/>
    <property type="match status" value="1"/>
</dbReference>
<dbReference type="PANTHER" id="PTHR30570">
    <property type="entry name" value="PERIPLASMIC PHOSPHATE BINDING COMPONENT OF PHOSPHATE ABC TRANSPORTER"/>
    <property type="match status" value="1"/>
</dbReference>
<organism evidence="4 5">
    <name type="scientific">Paraburkholderia piptadeniae</name>
    <dbReference type="NCBI Taxonomy" id="1701573"/>
    <lineage>
        <taxon>Bacteria</taxon>
        <taxon>Pseudomonadati</taxon>
        <taxon>Pseudomonadota</taxon>
        <taxon>Betaproteobacteria</taxon>
        <taxon>Burkholderiales</taxon>
        <taxon>Burkholderiaceae</taxon>
        <taxon>Paraburkholderia</taxon>
    </lineage>
</organism>
<reference evidence="4" key="1">
    <citation type="submission" date="2016-12" db="EMBL/GenBank/DDBJ databases">
        <authorList>
            <person name="Moulin L."/>
        </authorList>
    </citation>
    <scope>NUCLEOTIDE SEQUENCE [LARGE SCALE GENOMIC DNA]</scope>
    <source>
        <strain evidence="4">STM 7183</strain>
    </source>
</reference>
<dbReference type="Gene3D" id="3.40.190.10">
    <property type="entry name" value="Periplasmic binding protein-like II"/>
    <property type="match status" value="2"/>
</dbReference>
<dbReference type="InterPro" id="IPR050811">
    <property type="entry name" value="Phosphate_ABC_transporter"/>
</dbReference>
<dbReference type="Pfam" id="PF12849">
    <property type="entry name" value="PBP_like_2"/>
    <property type="match status" value="1"/>
</dbReference>
<dbReference type="Proteomes" id="UP000195569">
    <property type="component" value="Unassembled WGS sequence"/>
</dbReference>
<evidence type="ECO:0000256" key="1">
    <source>
        <dbReference type="ARBA" id="ARBA00022729"/>
    </source>
</evidence>
<protein>
    <submittedName>
        <fullName evidence="4">Phosphate ABC transporter periplasmic phosphate-binding protein</fullName>
    </submittedName>
</protein>
<feature type="domain" description="PBP" evidence="3">
    <location>
        <begin position="80"/>
        <end position="376"/>
    </location>
</feature>
<dbReference type="RefSeq" id="WP_087737718.1">
    <property type="nucleotide sequence ID" value="NZ_CYGY02000060.1"/>
</dbReference>
<evidence type="ECO:0000313" key="4">
    <source>
        <dbReference type="EMBL" id="SIT47792.1"/>
    </source>
</evidence>
<feature type="signal peptide" evidence="2">
    <location>
        <begin position="1"/>
        <end position="26"/>
    </location>
</feature>
<keyword evidence="5" id="KW-1185">Reference proteome</keyword>
<sequence>MNRKFAGATLGVALLMGIAGSATVMADTDTTVRGQREGESTDGLDMQAARARMMTARGRHVAYTKKFDLSGLPDYAPKEKVHGTIRIWGSNYITDGFLGGYWEAAFKKYQPDARIDWHMNTTLSAVPSLALGVSDVGIGRKITFQEQELFERSTNHSPVEIDIATGSYDVPGWQPGYGVVVNKNNPLTRITMEQLDDIFGAERTGGWEGTSWRPNWARGPEKNIRTWGQLGLGGEWANKPINVYGLTLRYHQATEISDRVLKGSDKWNEHLTTYANYVSKSGKLERGMNEDLANDPYGIGIVAAPTTNLTGGASEPTQKILPVAWKDGGPYVPYTLDTLQNRTYPLYDQIFAYLDHEAGKPVNPGVVEFLRFVLSRQGQELVQKDGKYLPLTAEVAKAGLQKLDALEK</sequence>
<feature type="chain" id="PRO_5011980958" evidence="2">
    <location>
        <begin position="27"/>
        <end position="408"/>
    </location>
</feature>